<dbReference type="EMBL" id="OD000005">
    <property type="protein sequence ID" value="CAD7395122.1"/>
    <property type="molecule type" value="Genomic_DNA"/>
</dbReference>
<sequence length="92" mass="10468">MRLVGERFRLEVGGPAKKREMKNECRMLATIQDVGQRNAWRQLSASGSLELEQHQCSYCLRRHSDDSGLLLMVVLGLRTTLKNTVEGRVLPE</sequence>
<organism evidence="1">
    <name type="scientific">Timema poppense</name>
    <name type="common">Walking stick</name>
    <dbReference type="NCBI Taxonomy" id="170557"/>
    <lineage>
        <taxon>Eukaryota</taxon>
        <taxon>Metazoa</taxon>
        <taxon>Ecdysozoa</taxon>
        <taxon>Arthropoda</taxon>
        <taxon>Hexapoda</taxon>
        <taxon>Insecta</taxon>
        <taxon>Pterygota</taxon>
        <taxon>Neoptera</taxon>
        <taxon>Polyneoptera</taxon>
        <taxon>Phasmatodea</taxon>
        <taxon>Timematodea</taxon>
        <taxon>Timematoidea</taxon>
        <taxon>Timematidae</taxon>
        <taxon>Timema</taxon>
    </lineage>
</organism>
<name>A0A7R9GUC0_TIMPO</name>
<reference evidence="1" key="1">
    <citation type="submission" date="2020-11" db="EMBL/GenBank/DDBJ databases">
        <authorList>
            <person name="Tran Van P."/>
        </authorList>
    </citation>
    <scope>NUCLEOTIDE SEQUENCE</scope>
</reference>
<evidence type="ECO:0000313" key="1">
    <source>
        <dbReference type="EMBL" id="CAD7395122.1"/>
    </source>
</evidence>
<protein>
    <submittedName>
        <fullName evidence="1">Uncharacterized protein</fullName>
    </submittedName>
</protein>
<proteinExistence type="predicted"/>
<dbReference type="AlphaFoldDB" id="A0A7R9GUC0"/>
<accession>A0A7R9GUC0</accession>
<gene>
    <name evidence="1" type="ORF">TPSB3V08_LOCUS23</name>
</gene>